<dbReference type="Proteomes" id="UP000321353">
    <property type="component" value="Chromosome"/>
</dbReference>
<feature type="coiled-coil region" evidence="1">
    <location>
        <begin position="128"/>
        <end position="205"/>
    </location>
</feature>
<dbReference type="AlphaFoldDB" id="A0A5B9MLY3"/>
<dbReference type="KEGG" id="smam:Mal15_50630"/>
<evidence type="ECO:0000313" key="2">
    <source>
        <dbReference type="EMBL" id="QEG00987.1"/>
    </source>
</evidence>
<dbReference type="RefSeq" id="WP_147870134.1">
    <property type="nucleotide sequence ID" value="NZ_CP036264.1"/>
</dbReference>
<gene>
    <name evidence="2" type="ORF">Mal15_50630</name>
</gene>
<accession>A0A5B9MLY3</accession>
<evidence type="ECO:0000256" key="1">
    <source>
        <dbReference type="SAM" id="Coils"/>
    </source>
</evidence>
<sequence>MRRFHPCLTLAAIVICCCGCEKNPLSGMFGSDESTDGDVQAEVVEGADAPSTLAVVSETIDDAQLRKRLGDLFERVLPTLEETRELVDRHAALPDSSVIPFKLDKQSNSAQINELLDQAIVALSVSEVSDYRKRIREANEAIAQARTNIADYRRQRVSASWAKDQSQLDKVNPFELSKEAIDESIAAEEKEIERQTKTLVELKKTFAEELSKIGVEVDQEGVESLLSSVSGDDIVTMAVVFDNIKHVTVQLQELTEKSGEALDVSKRYYGIYVVMIHVMDRIQKTFVRDVNEKHIPKLNEFAAQAKQNIKQARTLIEVSGGDREVLEANIASNELTRETASLYIEYLKRNAALIEKENKLAQKKLATAMNTYDTVKLSSDVAALMNTGRRDFETLMRLKVPSLREFNNAAIRKEFERMTSELRAGR</sequence>
<keyword evidence="1" id="KW-0175">Coiled coil</keyword>
<reference evidence="2 3" key="1">
    <citation type="submission" date="2019-02" db="EMBL/GenBank/DDBJ databases">
        <title>Planctomycetal bacteria perform biofilm scaping via a novel small molecule.</title>
        <authorList>
            <person name="Jeske O."/>
            <person name="Boedeker C."/>
            <person name="Wiegand S."/>
            <person name="Breitling P."/>
            <person name="Kallscheuer N."/>
            <person name="Jogler M."/>
            <person name="Rohde M."/>
            <person name="Petersen J."/>
            <person name="Medema M.H."/>
            <person name="Surup F."/>
            <person name="Jogler C."/>
        </authorList>
    </citation>
    <scope>NUCLEOTIDE SEQUENCE [LARGE SCALE GENOMIC DNA]</scope>
    <source>
        <strain evidence="2 3">Mal15</strain>
    </source>
</reference>
<keyword evidence="3" id="KW-1185">Reference proteome</keyword>
<name>A0A5B9MLY3_9BACT</name>
<protein>
    <submittedName>
        <fullName evidence="2">Uncharacterized protein</fullName>
    </submittedName>
</protein>
<dbReference type="EMBL" id="CP036264">
    <property type="protein sequence ID" value="QEG00987.1"/>
    <property type="molecule type" value="Genomic_DNA"/>
</dbReference>
<proteinExistence type="predicted"/>
<evidence type="ECO:0000313" key="3">
    <source>
        <dbReference type="Proteomes" id="UP000321353"/>
    </source>
</evidence>
<organism evidence="2 3">
    <name type="scientific">Stieleria maiorica</name>
    <dbReference type="NCBI Taxonomy" id="2795974"/>
    <lineage>
        <taxon>Bacteria</taxon>
        <taxon>Pseudomonadati</taxon>
        <taxon>Planctomycetota</taxon>
        <taxon>Planctomycetia</taxon>
        <taxon>Pirellulales</taxon>
        <taxon>Pirellulaceae</taxon>
        <taxon>Stieleria</taxon>
    </lineage>
</organism>